<accession>A0A9P9D0T5</accession>
<dbReference type="Proteomes" id="UP000700596">
    <property type="component" value="Unassembled WGS sequence"/>
</dbReference>
<evidence type="ECO:0000313" key="2">
    <source>
        <dbReference type="EMBL" id="KAH7110367.1"/>
    </source>
</evidence>
<dbReference type="OrthoDB" id="3789687at2759"/>
<protein>
    <recommendedName>
        <fullName evidence="4">Secreted protein</fullName>
    </recommendedName>
</protein>
<gene>
    <name evidence="2" type="ORF">B0J11DRAFT_599532</name>
</gene>
<name>A0A9P9D0T5_9PLEO</name>
<sequence length="158" mass="18229">MKVLLILIFLPLRILALSGSFNHSEISFNHTHTNYNETDFEEIRIKASDAPVCHEKSDSIGKPCEYLDGRTFVNAIIDWCYLNQGIWVQQGESNSGYLDHGYTDKHHKRLASYKVDRNGNHQITWQDCIERMILIKQDCSKGGWKNTDYGTIFAECIE</sequence>
<proteinExistence type="predicted"/>
<evidence type="ECO:0000256" key="1">
    <source>
        <dbReference type="SAM" id="SignalP"/>
    </source>
</evidence>
<evidence type="ECO:0008006" key="4">
    <source>
        <dbReference type="Google" id="ProtNLM"/>
    </source>
</evidence>
<dbReference type="EMBL" id="JAGMWT010000028">
    <property type="protein sequence ID" value="KAH7110367.1"/>
    <property type="molecule type" value="Genomic_DNA"/>
</dbReference>
<keyword evidence="3" id="KW-1185">Reference proteome</keyword>
<keyword evidence="1" id="KW-0732">Signal</keyword>
<evidence type="ECO:0000313" key="3">
    <source>
        <dbReference type="Proteomes" id="UP000700596"/>
    </source>
</evidence>
<comment type="caution">
    <text evidence="2">The sequence shown here is derived from an EMBL/GenBank/DDBJ whole genome shotgun (WGS) entry which is preliminary data.</text>
</comment>
<organism evidence="2 3">
    <name type="scientific">Dendryphion nanum</name>
    <dbReference type="NCBI Taxonomy" id="256645"/>
    <lineage>
        <taxon>Eukaryota</taxon>
        <taxon>Fungi</taxon>
        <taxon>Dikarya</taxon>
        <taxon>Ascomycota</taxon>
        <taxon>Pezizomycotina</taxon>
        <taxon>Dothideomycetes</taxon>
        <taxon>Pleosporomycetidae</taxon>
        <taxon>Pleosporales</taxon>
        <taxon>Torulaceae</taxon>
        <taxon>Dendryphion</taxon>
    </lineage>
</organism>
<dbReference type="AlphaFoldDB" id="A0A9P9D0T5"/>
<feature type="chain" id="PRO_5040131916" description="Secreted protein" evidence="1">
    <location>
        <begin position="17"/>
        <end position="158"/>
    </location>
</feature>
<feature type="signal peptide" evidence="1">
    <location>
        <begin position="1"/>
        <end position="16"/>
    </location>
</feature>
<reference evidence="2" key="1">
    <citation type="journal article" date="2021" name="Nat. Commun.">
        <title>Genetic determinants of endophytism in the Arabidopsis root mycobiome.</title>
        <authorList>
            <person name="Mesny F."/>
            <person name="Miyauchi S."/>
            <person name="Thiergart T."/>
            <person name="Pickel B."/>
            <person name="Atanasova L."/>
            <person name="Karlsson M."/>
            <person name="Huettel B."/>
            <person name="Barry K.W."/>
            <person name="Haridas S."/>
            <person name="Chen C."/>
            <person name="Bauer D."/>
            <person name="Andreopoulos W."/>
            <person name="Pangilinan J."/>
            <person name="LaButti K."/>
            <person name="Riley R."/>
            <person name="Lipzen A."/>
            <person name="Clum A."/>
            <person name="Drula E."/>
            <person name="Henrissat B."/>
            <person name="Kohler A."/>
            <person name="Grigoriev I.V."/>
            <person name="Martin F.M."/>
            <person name="Hacquard S."/>
        </authorList>
    </citation>
    <scope>NUCLEOTIDE SEQUENCE</scope>
    <source>
        <strain evidence="2">MPI-CAGE-CH-0243</strain>
    </source>
</reference>